<keyword evidence="2" id="KW-1185">Reference proteome</keyword>
<accession>A0A6S7GNW0</accession>
<sequence>MAHYLSRHPLPETGKDHIENHVNAVIQADHAVIWSKIKKAIAEDKELYELIETIETGNWNEPLS</sequence>
<evidence type="ECO:0000313" key="1">
    <source>
        <dbReference type="EMBL" id="CAB3991579.1"/>
    </source>
</evidence>
<dbReference type="Proteomes" id="UP001152795">
    <property type="component" value="Unassembled WGS sequence"/>
</dbReference>
<name>A0A6S7GNW0_PARCT</name>
<dbReference type="OrthoDB" id="6625139at2759"/>
<dbReference type="AlphaFoldDB" id="A0A6S7GNW0"/>
<dbReference type="EMBL" id="CACRXK020001879">
    <property type="protein sequence ID" value="CAB3991579.1"/>
    <property type="molecule type" value="Genomic_DNA"/>
</dbReference>
<reference evidence="1" key="1">
    <citation type="submission" date="2020-04" db="EMBL/GenBank/DDBJ databases">
        <authorList>
            <person name="Alioto T."/>
            <person name="Alioto T."/>
            <person name="Gomez Garrido J."/>
        </authorList>
    </citation>
    <scope>NUCLEOTIDE SEQUENCE</scope>
    <source>
        <strain evidence="1">A484AB</strain>
    </source>
</reference>
<proteinExistence type="predicted"/>
<organism evidence="1 2">
    <name type="scientific">Paramuricea clavata</name>
    <name type="common">Red gorgonian</name>
    <name type="synonym">Violescent sea-whip</name>
    <dbReference type="NCBI Taxonomy" id="317549"/>
    <lineage>
        <taxon>Eukaryota</taxon>
        <taxon>Metazoa</taxon>
        <taxon>Cnidaria</taxon>
        <taxon>Anthozoa</taxon>
        <taxon>Octocorallia</taxon>
        <taxon>Malacalcyonacea</taxon>
        <taxon>Plexauridae</taxon>
        <taxon>Paramuricea</taxon>
    </lineage>
</organism>
<evidence type="ECO:0000313" key="2">
    <source>
        <dbReference type="Proteomes" id="UP001152795"/>
    </source>
</evidence>
<comment type="caution">
    <text evidence="1">The sequence shown here is derived from an EMBL/GenBank/DDBJ whole genome shotgun (WGS) entry which is preliminary data.</text>
</comment>
<gene>
    <name evidence="1" type="ORF">PACLA_8A029839</name>
</gene>
<protein>
    <submittedName>
        <fullName evidence="1">Uncharacterized protein</fullName>
    </submittedName>
</protein>